<dbReference type="InterPro" id="IPR020562">
    <property type="entry name" value="PRibGlycinamide_synth_N"/>
</dbReference>
<organism evidence="17 18">
    <name type="scientific">Bacillus solimangrovi</name>
    <dbReference type="NCBI Taxonomy" id="1305675"/>
    <lineage>
        <taxon>Bacteria</taxon>
        <taxon>Bacillati</taxon>
        <taxon>Bacillota</taxon>
        <taxon>Bacilli</taxon>
        <taxon>Bacillales</taxon>
        <taxon>Bacillaceae</taxon>
        <taxon>Bacillus</taxon>
    </lineage>
</organism>
<keyword evidence="18" id="KW-1185">Reference proteome</keyword>
<dbReference type="SMART" id="SM01209">
    <property type="entry name" value="GARS_A"/>
    <property type="match status" value="1"/>
</dbReference>
<dbReference type="FunFam" id="3.40.50.20:FF:000006">
    <property type="entry name" value="Phosphoribosylamine--glycine ligase, chloroplastic"/>
    <property type="match status" value="1"/>
</dbReference>
<keyword evidence="10" id="KW-0464">Manganese</keyword>
<dbReference type="InterPro" id="IPR000115">
    <property type="entry name" value="PRibGlycinamide_synth"/>
</dbReference>
<evidence type="ECO:0000256" key="1">
    <source>
        <dbReference type="ARBA" id="ARBA00001936"/>
    </source>
</evidence>
<dbReference type="FunFam" id="3.30.470.20:FF:000018">
    <property type="entry name" value="Trifunctional purine biosynthetic protein adenosine-3"/>
    <property type="match status" value="1"/>
</dbReference>
<dbReference type="InterPro" id="IPR037123">
    <property type="entry name" value="PRibGlycinamide_synth_C_sf"/>
</dbReference>
<keyword evidence="5 14" id="KW-0436">Ligase</keyword>
<evidence type="ECO:0000256" key="14">
    <source>
        <dbReference type="HAMAP-Rule" id="MF_00138"/>
    </source>
</evidence>
<dbReference type="SUPFAM" id="SSF56059">
    <property type="entry name" value="Glutathione synthetase ATP-binding domain-like"/>
    <property type="match status" value="1"/>
</dbReference>
<evidence type="ECO:0000313" key="17">
    <source>
        <dbReference type="EMBL" id="OEH93396.1"/>
    </source>
</evidence>
<dbReference type="SUPFAM" id="SSF51246">
    <property type="entry name" value="Rudiment single hybrid motif"/>
    <property type="match status" value="1"/>
</dbReference>
<evidence type="ECO:0000256" key="4">
    <source>
        <dbReference type="ARBA" id="ARBA00013255"/>
    </source>
</evidence>
<evidence type="ECO:0000256" key="6">
    <source>
        <dbReference type="ARBA" id="ARBA00022723"/>
    </source>
</evidence>
<dbReference type="Gene3D" id="3.30.1490.20">
    <property type="entry name" value="ATP-grasp fold, A domain"/>
    <property type="match status" value="1"/>
</dbReference>
<dbReference type="STRING" id="1305675.BFG57_12150"/>
<dbReference type="EMBL" id="MJEH01000012">
    <property type="protein sequence ID" value="OEH93396.1"/>
    <property type="molecule type" value="Genomic_DNA"/>
</dbReference>
<dbReference type="GO" id="GO:0006189">
    <property type="term" value="P:'de novo' IMP biosynthetic process"/>
    <property type="evidence" value="ECO:0007669"/>
    <property type="project" value="UniProtKB-UniRule"/>
</dbReference>
<dbReference type="Pfam" id="PF01071">
    <property type="entry name" value="GARS_A"/>
    <property type="match status" value="1"/>
</dbReference>
<dbReference type="InterPro" id="IPR011761">
    <property type="entry name" value="ATP-grasp"/>
</dbReference>
<comment type="pathway">
    <text evidence="3 14">Purine metabolism; IMP biosynthesis via de novo pathway; N(1)-(5-phospho-D-ribosyl)glycinamide from 5-phospho-alpha-D-ribose 1-diphosphate: step 2/2.</text>
</comment>
<dbReference type="PROSITE" id="PS50975">
    <property type="entry name" value="ATP_GRASP"/>
    <property type="match status" value="1"/>
</dbReference>
<dbReference type="Gene3D" id="3.30.470.20">
    <property type="entry name" value="ATP-grasp fold, B domain"/>
    <property type="match status" value="1"/>
</dbReference>
<dbReference type="InterPro" id="IPR020561">
    <property type="entry name" value="PRibGlycinamid_synth_ATP-grasp"/>
</dbReference>
<dbReference type="PROSITE" id="PS00184">
    <property type="entry name" value="GARS"/>
    <property type="match status" value="1"/>
</dbReference>
<comment type="cofactor">
    <cofactor evidence="2">
        <name>Mg(2+)</name>
        <dbReference type="ChEBI" id="CHEBI:18420"/>
    </cofactor>
</comment>
<dbReference type="Gene3D" id="3.40.50.20">
    <property type="match status" value="1"/>
</dbReference>
<dbReference type="RefSeq" id="WP_069716609.1">
    <property type="nucleotide sequence ID" value="NZ_MJEH01000012.1"/>
</dbReference>
<dbReference type="PANTHER" id="PTHR43472:SF1">
    <property type="entry name" value="PHOSPHORIBOSYLAMINE--GLYCINE LIGASE, CHLOROPLASTIC"/>
    <property type="match status" value="1"/>
</dbReference>
<gene>
    <name evidence="14" type="primary">purD</name>
    <name evidence="17" type="ORF">BFG57_12150</name>
</gene>
<dbReference type="HAMAP" id="MF_00138">
    <property type="entry name" value="GARS"/>
    <property type="match status" value="1"/>
</dbReference>
<dbReference type="UniPathway" id="UPA00074">
    <property type="reaction ID" value="UER00125"/>
</dbReference>
<dbReference type="Pfam" id="PF02843">
    <property type="entry name" value="GARS_C"/>
    <property type="match status" value="1"/>
</dbReference>
<dbReference type="InterPro" id="IPR013815">
    <property type="entry name" value="ATP_grasp_subdomain_1"/>
</dbReference>
<dbReference type="GO" id="GO:0046872">
    <property type="term" value="F:metal ion binding"/>
    <property type="evidence" value="ECO:0007669"/>
    <property type="project" value="UniProtKB-KW"/>
</dbReference>
<dbReference type="GO" id="GO:0005524">
    <property type="term" value="F:ATP binding"/>
    <property type="evidence" value="ECO:0007669"/>
    <property type="project" value="UniProtKB-UniRule"/>
</dbReference>
<evidence type="ECO:0000256" key="5">
    <source>
        <dbReference type="ARBA" id="ARBA00022598"/>
    </source>
</evidence>
<evidence type="ECO:0000256" key="12">
    <source>
        <dbReference type="ARBA" id="ARBA00042242"/>
    </source>
</evidence>
<name>A0A1E5LH72_9BACI</name>
<dbReference type="InterPro" id="IPR020560">
    <property type="entry name" value="PRibGlycinamide_synth_C-dom"/>
</dbReference>
<dbReference type="PANTHER" id="PTHR43472">
    <property type="entry name" value="PHOSPHORIBOSYLAMINE--GLYCINE LIGASE"/>
    <property type="match status" value="1"/>
</dbReference>
<comment type="cofactor">
    <cofactor evidence="1">
        <name>Mn(2+)</name>
        <dbReference type="ChEBI" id="CHEBI:29035"/>
    </cofactor>
</comment>
<evidence type="ECO:0000256" key="8">
    <source>
        <dbReference type="ARBA" id="ARBA00022755"/>
    </source>
</evidence>
<dbReference type="FunFam" id="3.90.600.10:FF:000001">
    <property type="entry name" value="Trifunctional purine biosynthetic protein adenosine-3"/>
    <property type="match status" value="1"/>
</dbReference>
<evidence type="ECO:0000256" key="3">
    <source>
        <dbReference type="ARBA" id="ARBA00005174"/>
    </source>
</evidence>
<dbReference type="InterPro" id="IPR011054">
    <property type="entry name" value="Rudment_hybrid_motif"/>
</dbReference>
<comment type="caution">
    <text evidence="17">The sequence shown here is derived from an EMBL/GenBank/DDBJ whole genome shotgun (WGS) entry which is preliminary data.</text>
</comment>
<keyword evidence="8 14" id="KW-0658">Purine biosynthesis</keyword>
<accession>A0A1E5LH72</accession>
<dbReference type="Gene3D" id="3.90.600.10">
    <property type="entry name" value="Phosphoribosylglycinamide synthetase, C-terminal domain"/>
    <property type="match status" value="1"/>
</dbReference>
<evidence type="ECO:0000259" key="16">
    <source>
        <dbReference type="PROSITE" id="PS50975"/>
    </source>
</evidence>
<evidence type="ECO:0000256" key="2">
    <source>
        <dbReference type="ARBA" id="ARBA00001946"/>
    </source>
</evidence>
<dbReference type="NCBIfam" id="TIGR00877">
    <property type="entry name" value="purD"/>
    <property type="match status" value="1"/>
</dbReference>
<evidence type="ECO:0000256" key="7">
    <source>
        <dbReference type="ARBA" id="ARBA00022741"/>
    </source>
</evidence>
<evidence type="ECO:0000256" key="11">
    <source>
        <dbReference type="ARBA" id="ARBA00038345"/>
    </source>
</evidence>
<evidence type="ECO:0000256" key="9">
    <source>
        <dbReference type="ARBA" id="ARBA00022840"/>
    </source>
</evidence>
<keyword evidence="7 15" id="KW-0547">Nucleotide-binding</keyword>
<evidence type="ECO:0000256" key="15">
    <source>
        <dbReference type="PROSITE-ProRule" id="PRU00409"/>
    </source>
</evidence>
<sequence>MKVLVIGRGGREHAVAWKFAESKQVTEVYVAPGNDGMADVATCIAINETDHDALVSFAKDNEVELTFIGPENPLLEGIVDRFRAEGLKVFGPTKEAALIEGSKSFAKEIMQKYDIPTGAYEVFSDFERAKQYVQQKGAPIVIKADGLAAGKGVTVAMTMDEALASLDEMMNHSKFGEASAQVVIEEFLEGEEFSLMAFVHGTNVYPMVISQDHKRAYDNDKGPNTGGMGAYSPVPQISQFVIDEAVETVLKPTAHALVQEGRSFTGILYGGLILTSDGPKVIEFNARFGDPETQVVLPRLKNDLLDVLVSLLEEKPVELEWSDEAMVGVVLASKGYPNEYEKGKPLNGLNNLSSDVLVFHAGTKKQDETFVTNGGRVLLVASRADDLIEAQKNVYNQLEKMESSDIFYRNDIGNKAIERSSS</sequence>
<feature type="domain" description="ATP-grasp" evidence="16">
    <location>
        <begin position="107"/>
        <end position="313"/>
    </location>
</feature>
<dbReference type="GO" id="GO:0009113">
    <property type="term" value="P:purine nucleobase biosynthetic process"/>
    <property type="evidence" value="ECO:0007669"/>
    <property type="project" value="InterPro"/>
</dbReference>
<dbReference type="EC" id="6.3.4.13" evidence="4 14"/>
<evidence type="ECO:0000256" key="13">
    <source>
        <dbReference type="ARBA" id="ARBA00042864"/>
    </source>
</evidence>
<comment type="similarity">
    <text evidence="11 14">Belongs to the GARS family.</text>
</comment>
<proteinExistence type="inferred from homology"/>
<keyword evidence="9 15" id="KW-0067">ATP-binding</keyword>
<dbReference type="Pfam" id="PF02844">
    <property type="entry name" value="GARS_N"/>
    <property type="match status" value="1"/>
</dbReference>
<dbReference type="OrthoDB" id="9807240at2"/>
<dbReference type="InterPro" id="IPR016185">
    <property type="entry name" value="PreATP-grasp_dom_sf"/>
</dbReference>
<evidence type="ECO:0000256" key="10">
    <source>
        <dbReference type="ARBA" id="ARBA00023211"/>
    </source>
</evidence>
<dbReference type="SMART" id="SM01210">
    <property type="entry name" value="GARS_C"/>
    <property type="match status" value="1"/>
</dbReference>
<dbReference type="SUPFAM" id="SSF52440">
    <property type="entry name" value="PreATP-grasp domain"/>
    <property type="match status" value="1"/>
</dbReference>
<reference evidence="17 18" key="1">
    <citation type="submission" date="2016-08" db="EMBL/GenBank/DDBJ databases">
        <title>Genome of Bacillus solimangrovi GH2-4.</title>
        <authorList>
            <person name="Lim S."/>
            <person name="Kim B.-C."/>
        </authorList>
    </citation>
    <scope>NUCLEOTIDE SEQUENCE [LARGE SCALE GENOMIC DNA]</scope>
    <source>
        <strain evidence="17 18">GH2-4</strain>
    </source>
</reference>
<keyword evidence="6" id="KW-0479">Metal-binding</keyword>
<comment type="catalytic activity">
    <reaction evidence="14">
        <text>5-phospho-beta-D-ribosylamine + glycine + ATP = N(1)-(5-phospho-beta-D-ribosyl)glycinamide + ADP + phosphate + H(+)</text>
        <dbReference type="Rhea" id="RHEA:17453"/>
        <dbReference type="ChEBI" id="CHEBI:15378"/>
        <dbReference type="ChEBI" id="CHEBI:30616"/>
        <dbReference type="ChEBI" id="CHEBI:43474"/>
        <dbReference type="ChEBI" id="CHEBI:57305"/>
        <dbReference type="ChEBI" id="CHEBI:58681"/>
        <dbReference type="ChEBI" id="CHEBI:143788"/>
        <dbReference type="ChEBI" id="CHEBI:456216"/>
        <dbReference type="EC" id="6.3.4.13"/>
    </reaction>
</comment>
<dbReference type="GO" id="GO:0004637">
    <property type="term" value="F:phosphoribosylamine-glycine ligase activity"/>
    <property type="evidence" value="ECO:0007669"/>
    <property type="project" value="UniProtKB-UniRule"/>
</dbReference>
<protein>
    <recommendedName>
        <fullName evidence="4 14">Phosphoribosylamine--glycine ligase</fullName>
        <ecNumber evidence="4 14">6.3.4.13</ecNumber>
    </recommendedName>
    <alternativeName>
        <fullName evidence="14">GARS</fullName>
    </alternativeName>
    <alternativeName>
        <fullName evidence="12 14">Glycinamide ribonucleotide synthetase</fullName>
    </alternativeName>
    <alternativeName>
        <fullName evidence="13 14">Phosphoribosylglycinamide synthetase</fullName>
    </alternativeName>
</protein>
<dbReference type="AlphaFoldDB" id="A0A1E5LH72"/>
<dbReference type="Proteomes" id="UP000095209">
    <property type="component" value="Unassembled WGS sequence"/>
</dbReference>
<dbReference type="FunFam" id="3.30.1490.20:FF:000006">
    <property type="entry name" value="phosphoribosylamine--glycine ligase, chloroplastic-like"/>
    <property type="match status" value="1"/>
</dbReference>
<evidence type="ECO:0000313" key="18">
    <source>
        <dbReference type="Proteomes" id="UP000095209"/>
    </source>
</evidence>
<dbReference type="InterPro" id="IPR020559">
    <property type="entry name" value="PRibGlycinamide_synth_CS"/>
</dbReference>